<evidence type="ECO:0000256" key="5">
    <source>
        <dbReference type="ARBA" id="ARBA00022723"/>
    </source>
</evidence>
<dbReference type="InterPro" id="IPR036291">
    <property type="entry name" value="NAD(P)-bd_dom_sf"/>
</dbReference>
<dbReference type="SMART" id="SM00829">
    <property type="entry name" value="PKS_ER"/>
    <property type="match status" value="1"/>
</dbReference>
<dbReference type="PROSITE" id="PS00059">
    <property type="entry name" value="ADH_ZINC"/>
    <property type="match status" value="1"/>
</dbReference>
<keyword evidence="6 11" id="KW-0862">Zinc</keyword>
<dbReference type="PANTHER" id="PTHR42940:SF7">
    <property type="entry name" value="ALCOHOL DEHYDROGENASE-LIKE N-TERMINAL DOMAIN-CONTAINING PROTEIN"/>
    <property type="match status" value="1"/>
</dbReference>
<comment type="catalytic activity">
    <reaction evidence="9">
        <text>a secondary alcohol + NAD(+) = a ketone + NADH + H(+)</text>
        <dbReference type="Rhea" id="RHEA:10740"/>
        <dbReference type="ChEBI" id="CHEBI:15378"/>
        <dbReference type="ChEBI" id="CHEBI:17087"/>
        <dbReference type="ChEBI" id="CHEBI:35681"/>
        <dbReference type="ChEBI" id="CHEBI:57540"/>
        <dbReference type="ChEBI" id="CHEBI:57945"/>
        <dbReference type="EC" id="1.1.1.1"/>
    </reaction>
</comment>
<dbReference type="InterPro" id="IPR013149">
    <property type="entry name" value="ADH-like_C"/>
</dbReference>
<comment type="similarity">
    <text evidence="2 11">Belongs to the zinc-containing alcohol dehydrogenase family.</text>
</comment>
<dbReference type="EC" id="1.1.1.1" evidence="3"/>
<dbReference type="PANTHER" id="PTHR42940">
    <property type="entry name" value="ALCOHOL DEHYDROGENASE 1-RELATED"/>
    <property type="match status" value="1"/>
</dbReference>
<dbReference type="InterPro" id="IPR002328">
    <property type="entry name" value="ADH_Zn_CS"/>
</dbReference>
<evidence type="ECO:0000259" key="12">
    <source>
        <dbReference type="SMART" id="SM00829"/>
    </source>
</evidence>
<evidence type="ECO:0000256" key="2">
    <source>
        <dbReference type="ARBA" id="ARBA00008072"/>
    </source>
</evidence>
<keyword evidence="5 11" id="KW-0479">Metal-binding</keyword>
<comment type="caution">
    <text evidence="13">The sequence shown here is derived from an EMBL/GenBank/DDBJ whole genome shotgun (WGS) entry which is preliminary data.</text>
</comment>
<keyword evidence="8" id="KW-0520">NAD</keyword>
<proteinExistence type="inferred from homology"/>
<dbReference type="Proteomes" id="UP000321234">
    <property type="component" value="Unassembled WGS sequence"/>
</dbReference>
<dbReference type="SUPFAM" id="SSF51735">
    <property type="entry name" value="NAD(P)-binding Rossmann-fold domains"/>
    <property type="match status" value="1"/>
</dbReference>
<evidence type="ECO:0000256" key="4">
    <source>
        <dbReference type="ARBA" id="ARBA00016352"/>
    </source>
</evidence>
<name>A0A5C8ZMW8_9ACTN</name>
<evidence type="ECO:0000256" key="10">
    <source>
        <dbReference type="ARBA" id="ARBA00049243"/>
    </source>
</evidence>
<comment type="catalytic activity">
    <reaction evidence="10">
        <text>a primary alcohol + NAD(+) = an aldehyde + NADH + H(+)</text>
        <dbReference type="Rhea" id="RHEA:10736"/>
        <dbReference type="ChEBI" id="CHEBI:15378"/>
        <dbReference type="ChEBI" id="CHEBI:15734"/>
        <dbReference type="ChEBI" id="CHEBI:17478"/>
        <dbReference type="ChEBI" id="CHEBI:57540"/>
        <dbReference type="ChEBI" id="CHEBI:57945"/>
        <dbReference type="EC" id="1.1.1.1"/>
    </reaction>
</comment>
<reference evidence="13 14" key="1">
    <citation type="submission" date="2019-07" db="EMBL/GenBank/DDBJ databases">
        <title>Quadrisphaera sp. strain DD2A genome sequencing and assembly.</title>
        <authorList>
            <person name="Kim I."/>
        </authorList>
    </citation>
    <scope>NUCLEOTIDE SEQUENCE [LARGE SCALE GENOMIC DNA]</scope>
    <source>
        <strain evidence="13 14">DD2A</strain>
    </source>
</reference>
<dbReference type="Pfam" id="PF00107">
    <property type="entry name" value="ADH_zinc_N"/>
    <property type="match status" value="1"/>
</dbReference>
<dbReference type="Pfam" id="PF08240">
    <property type="entry name" value="ADH_N"/>
    <property type="match status" value="1"/>
</dbReference>
<dbReference type="InterPro" id="IPR011032">
    <property type="entry name" value="GroES-like_sf"/>
</dbReference>
<dbReference type="AlphaFoldDB" id="A0A5C8ZMW8"/>
<dbReference type="InterPro" id="IPR020843">
    <property type="entry name" value="ER"/>
</dbReference>
<dbReference type="Gene3D" id="3.40.50.720">
    <property type="entry name" value="NAD(P)-binding Rossmann-like Domain"/>
    <property type="match status" value="1"/>
</dbReference>
<dbReference type="SUPFAM" id="SSF50129">
    <property type="entry name" value="GroES-like"/>
    <property type="match status" value="1"/>
</dbReference>
<evidence type="ECO:0000256" key="8">
    <source>
        <dbReference type="ARBA" id="ARBA00023027"/>
    </source>
</evidence>
<evidence type="ECO:0000313" key="14">
    <source>
        <dbReference type="Proteomes" id="UP000321234"/>
    </source>
</evidence>
<evidence type="ECO:0000256" key="6">
    <source>
        <dbReference type="ARBA" id="ARBA00022833"/>
    </source>
</evidence>
<evidence type="ECO:0000313" key="13">
    <source>
        <dbReference type="EMBL" id="TXR58140.1"/>
    </source>
</evidence>
<protein>
    <recommendedName>
        <fullName evidence="4">Alcohol dehydrogenase</fullName>
        <ecNumber evidence="3">1.1.1.1</ecNumber>
    </recommendedName>
</protein>
<dbReference type="OrthoDB" id="3567264at2"/>
<dbReference type="GO" id="GO:0005737">
    <property type="term" value="C:cytoplasm"/>
    <property type="evidence" value="ECO:0007669"/>
    <property type="project" value="TreeGrafter"/>
</dbReference>
<dbReference type="FunFam" id="3.40.50.720:FF:000039">
    <property type="entry name" value="Alcohol dehydrogenase AdhP"/>
    <property type="match status" value="1"/>
</dbReference>
<evidence type="ECO:0000256" key="11">
    <source>
        <dbReference type="RuleBase" id="RU361277"/>
    </source>
</evidence>
<feature type="domain" description="Enoyl reductase (ER)" evidence="12">
    <location>
        <begin position="8"/>
        <end position="332"/>
    </location>
</feature>
<dbReference type="GO" id="GO:0008270">
    <property type="term" value="F:zinc ion binding"/>
    <property type="evidence" value="ECO:0007669"/>
    <property type="project" value="InterPro"/>
</dbReference>
<keyword evidence="14" id="KW-1185">Reference proteome</keyword>
<dbReference type="Gene3D" id="3.90.180.10">
    <property type="entry name" value="Medium-chain alcohol dehydrogenases, catalytic domain"/>
    <property type="match status" value="1"/>
</dbReference>
<dbReference type="EMBL" id="VKAC01000001">
    <property type="protein sequence ID" value="TXR58140.1"/>
    <property type="molecule type" value="Genomic_DNA"/>
</dbReference>
<comment type="cofactor">
    <cofactor evidence="1 11">
        <name>Zn(2+)</name>
        <dbReference type="ChEBI" id="CHEBI:29105"/>
    </cofactor>
</comment>
<accession>A0A5C8ZMW8</accession>
<evidence type="ECO:0000256" key="3">
    <source>
        <dbReference type="ARBA" id="ARBA00013190"/>
    </source>
</evidence>
<keyword evidence="7" id="KW-0560">Oxidoreductase</keyword>
<sequence>MRAIQVSGQQSGLQLVEREVPSPGRGQVLVRVAACGVCHSDAMAVGGMGGFPRVPGHEVAGRVEAVGEDVPQWQVGQRVGIGWFGGACYRCDPCRRGDFISCVEGRVTGLSSDGGYADHVLAPADALAAVPDALTDAEAAPLMCAGVTTFHGLRTSGALAGDLVAVIGLGGLGHLGVQYAAKMGFEVVAVARGAEKGEFAERLGAHHYVDSTAAGDGGVAGALQRLGGAAAVLATVTDADAITGTVGGLRPRGRLVVVGVPQQPLALGAADLILASRTVAGHASGTSKDSEDALRFAALTGVRPMVEEAPLEDAQDAFDAMMAGRPRFRMVLTA</sequence>
<organism evidence="13 14">
    <name type="scientific">Quadrisphaera setariae</name>
    <dbReference type="NCBI Taxonomy" id="2593304"/>
    <lineage>
        <taxon>Bacteria</taxon>
        <taxon>Bacillati</taxon>
        <taxon>Actinomycetota</taxon>
        <taxon>Actinomycetes</taxon>
        <taxon>Kineosporiales</taxon>
        <taxon>Kineosporiaceae</taxon>
        <taxon>Quadrisphaera</taxon>
    </lineage>
</organism>
<dbReference type="GO" id="GO:0004022">
    <property type="term" value="F:alcohol dehydrogenase (NAD+) activity"/>
    <property type="evidence" value="ECO:0007669"/>
    <property type="project" value="UniProtKB-EC"/>
</dbReference>
<evidence type="ECO:0000256" key="9">
    <source>
        <dbReference type="ARBA" id="ARBA00049164"/>
    </source>
</evidence>
<evidence type="ECO:0000256" key="7">
    <source>
        <dbReference type="ARBA" id="ARBA00023002"/>
    </source>
</evidence>
<evidence type="ECO:0000256" key="1">
    <source>
        <dbReference type="ARBA" id="ARBA00001947"/>
    </source>
</evidence>
<gene>
    <name evidence="13" type="ORF">FMM08_02845</name>
</gene>
<dbReference type="RefSeq" id="WP_147924749.1">
    <property type="nucleotide sequence ID" value="NZ_VKAC01000001.1"/>
</dbReference>
<dbReference type="InterPro" id="IPR013154">
    <property type="entry name" value="ADH-like_N"/>
</dbReference>